<dbReference type="PANTHER" id="PTHR45138:SF9">
    <property type="entry name" value="DIGUANYLATE CYCLASE DGCM-RELATED"/>
    <property type="match status" value="1"/>
</dbReference>
<reference evidence="4 5" key="1">
    <citation type="submission" date="2019-07" db="EMBL/GenBank/DDBJ databases">
        <authorList>
            <person name="Kim J.K."/>
            <person name="Cheong H.-M."/>
            <person name="Choi Y."/>
            <person name="Hwang K.J."/>
            <person name="Lee S."/>
            <person name="Choi C."/>
        </authorList>
    </citation>
    <scope>NUCLEOTIDE SEQUENCE [LARGE SCALE GENOMIC DNA]</scope>
    <source>
        <strain evidence="4 5">KS 22</strain>
    </source>
</reference>
<accession>A0A7G5BZL0</accession>
<dbReference type="InterPro" id="IPR035965">
    <property type="entry name" value="PAS-like_dom_sf"/>
</dbReference>
<dbReference type="InterPro" id="IPR050469">
    <property type="entry name" value="Diguanylate_Cyclase"/>
</dbReference>
<dbReference type="SUPFAM" id="SSF55785">
    <property type="entry name" value="PYP-like sensor domain (PAS domain)"/>
    <property type="match status" value="1"/>
</dbReference>
<feature type="transmembrane region" description="Helical" evidence="2">
    <location>
        <begin position="6"/>
        <end position="27"/>
    </location>
</feature>
<feature type="region of interest" description="Disordered" evidence="1">
    <location>
        <begin position="507"/>
        <end position="528"/>
    </location>
</feature>
<sequence length="528" mass="59111">MDSQLTMYITLVSVSGVFNVFLSLYVYSKRNDIPGSRTFILYTIALSIYSFAYAFGLAGDTLWKVKLWTVIEYIGMPFSAPLGLMIILHYLGRKVSRKGTIALFVIPSISLLMVATNDYHHLFYKVIRLKEGMPLPYLEIEIGEWYIVHGIYTFSCLLAALLLLLSRWKQTRRAYRPQLFTLICGQLLPMVTAFLYLVGATPAGIDPVPIIMCVTSGLYIWAILSVRMLTVVPIAKETIFDSMGEGVIVLDSAERLIDYNRAAGRMIPALHQAMIGRTLNQAWTELTGAAYPFNHRNDGHTEELAWMANGKETFYQARFSALRHRNGEQAGSLLMLINVTELKQLQQELEHQAFYDGLTQVFNRTQFILRSRQALENSRRQAAPFTIILFDIDHFKRVNDTFGHETGDRVIVHVVSICKRLLSENTLFARYGGEEFVVALPSCTLQDGASIAERLRTALEDEPLHTEKGAIAVTSSFGVAQAAIGGDETLETLLSKADEALYASKRHGRNRVSGHRPATAVSTNSFSG</sequence>
<dbReference type="Pfam" id="PF00990">
    <property type="entry name" value="GGDEF"/>
    <property type="match status" value="1"/>
</dbReference>
<feature type="transmembrane region" description="Helical" evidence="2">
    <location>
        <begin position="70"/>
        <end position="92"/>
    </location>
</feature>
<name>A0A7G5BZL0_9BACL</name>
<feature type="transmembrane region" description="Helical" evidence="2">
    <location>
        <begin position="99"/>
        <end position="116"/>
    </location>
</feature>
<dbReference type="RefSeq" id="WP_182298251.1">
    <property type="nucleotide sequence ID" value="NZ_CP041969.1"/>
</dbReference>
<dbReference type="Proteomes" id="UP000515679">
    <property type="component" value="Chromosome"/>
</dbReference>
<keyword evidence="5" id="KW-1185">Reference proteome</keyword>
<organism evidence="4 5">
    <name type="scientific">Cohnella cholangitidis</name>
    <dbReference type="NCBI Taxonomy" id="2598458"/>
    <lineage>
        <taxon>Bacteria</taxon>
        <taxon>Bacillati</taxon>
        <taxon>Bacillota</taxon>
        <taxon>Bacilli</taxon>
        <taxon>Bacillales</taxon>
        <taxon>Paenibacillaceae</taxon>
        <taxon>Cohnella</taxon>
    </lineage>
</organism>
<dbReference type="CDD" id="cd01949">
    <property type="entry name" value="GGDEF"/>
    <property type="match status" value="1"/>
</dbReference>
<dbReference type="SUPFAM" id="SSF55073">
    <property type="entry name" value="Nucleotide cyclase"/>
    <property type="match status" value="1"/>
</dbReference>
<feature type="transmembrane region" description="Helical" evidence="2">
    <location>
        <begin position="39"/>
        <end position="58"/>
    </location>
</feature>
<dbReference type="Pfam" id="PF08448">
    <property type="entry name" value="PAS_4"/>
    <property type="match status" value="1"/>
</dbReference>
<protein>
    <submittedName>
        <fullName evidence="4">Diguanylate cyclase</fullName>
    </submittedName>
</protein>
<keyword evidence="2" id="KW-0472">Membrane</keyword>
<dbReference type="Pfam" id="PF16927">
    <property type="entry name" value="HisKA_7TM"/>
    <property type="match status" value="1"/>
</dbReference>
<dbReference type="PROSITE" id="PS50887">
    <property type="entry name" value="GGDEF"/>
    <property type="match status" value="1"/>
</dbReference>
<dbReference type="Gene3D" id="3.30.70.270">
    <property type="match status" value="1"/>
</dbReference>
<dbReference type="InterPro" id="IPR013656">
    <property type="entry name" value="PAS_4"/>
</dbReference>
<keyword evidence="2" id="KW-1133">Transmembrane helix</keyword>
<dbReference type="NCBIfam" id="TIGR00254">
    <property type="entry name" value="GGDEF"/>
    <property type="match status" value="1"/>
</dbReference>
<gene>
    <name evidence="4" type="ORF">FPL14_15220</name>
</gene>
<dbReference type="FunFam" id="3.30.70.270:FF:000001">
    <property type="entry name" value="Diguanylate cyclase domain protein"/>
    <property type="match status" value="1"/>
</dbReference>
<dbReference type="InterPro" id="IPR031621">
    <property type="entry name" value="HisKA_7TM"/>
</dbReference>
<proteinExistence type="predicted"/>
<evidence type="ECO:0000313" key="4">
    <source>
        <dbReference type="EMBL" id="QMV42394.1"/>
    </source>
</evidence>
<dbReference type="InterPro" id="IPR000014">
    <property type="entry name" value="PAS"/>
</dbReference>
<evidence type="ECO:0000256" key="1">
    <source>
        <dbReference type="SAM" id="MobiDB-lite"/>
    </source>
</evidence>
<dbReference type="PANTHER" id="PTHR45138">
    <property type="entry name" value="REGULATORY COMPONENTS OF SENSORY TRANSDUCTION SYSTEM"/>
    <property type="match status" value="1"/>
</dbReference>
<dbReference type="InterPro" id="IPR029787">
    <property type="entry name" value="Nucleotide_cyclase"/>
</dbReference>
<dbReference type="Gene3D" id="3.30.450.20">
    <property type="entry name" value="PAS domain"/>
    <property type="match status" value="1"/>
</dbReference>
<dbReference type="SMART" id="SM00267">
    <property type="entry name" value="GGDEF"/>
    <property type="match status" value="1"/>
</dbReference>
<dbReference type="NCBIfam" id="TIGR00229">
    <property type="entry name" value="sensory_box"/>
    <property type="match status" value="1"/>
</dbReference>
<dbReference type="KEGG" id="cchl:FPL14_15220"/>
<keyword evidence="2" id="KW-0812">Transmembrane</keyword>
<evidence type="ECO:0000313" key="5">
    <source>
        <dbReference type="Proteomes" id="UP000515679"/>
    </source>
</evidence>
<evidence type="ECO:0000256" key="2">
    <source>
        <dbReference type="SAM" id="Phobius"/>
    </source>
</evidence>
<feature type="transmembrane region" description="Helical" evidence="2">
    <location>
        <begin position="177"/>
        <end position="198"/>
    </location>
</feature>
<feature type="transmembrane region" description="Helical" evidence="2">
    <location>
        <begin position="218"/>
        <end position="235"/>
    </location>
</feature>
<evidence type="ECO:0000259" key="3">
    <source>
        <dbReference type="PROSITE" id="PS50887"/>
    </source>
</evidence>
<dbReference type="AlphaFoldDB" id="A0A7G5BZL0"/>
<dbReference type="GO" id="GO:0052621">
    <property type="term" value="F:diguanylate cyclase activity"/>
    <property type="evidence" value="ECO:0007669"/>
    <property type="project" value="TreeGrafter"/>
</dbReference>
<feature type="domain" description="GGDEF" evidence="3">
    <location>
        <begin position="383"/>
        <end position="517"/>
    </location>
</feature>
<feature type="transmembrane region" description="Helical" evidence="2">
    <location>
        <begin position="145"/>
        <end position="165"/>
    </location>
</feature>
<dbReference type="InterPro" id="IPR000160">
    <property type="entry name" value="GGDEF_dom"/>
</dbReference>
<dbReference type="EMBL" id="CP041969">
    <property type="protein sequence ID" value="QMV42394.1"/>
    <property type="molecule type" value="Genomic_DNA"/>
</dbReference>
<dbReference type="InterPro" id="IPR043128">
    <property type="entry name" value="Rev_trsase/Diguanyl_cyclase"/>
</dbReference>